<dbReference type="SUPFAM" id="SSF74653">
    <property type="entry name" value="TolA/TonB C-terminal domain"/>
    <property type="match status" value="1"/>
</dbReference>
<dbReference type="InterPro" id="IPR006260">
    <property type="entry name" value="TonB/TolA_C"/>
</dbReference>
<evidence type="ECO:0000256" key="6">
    <source>
        <dbReference type="SAM" id="Phobius"/>
    </source>
</evidence>
<comment type="subcellular location">
    <subcellularLocation>
        <location evidence="1">Membrane</location>
        <topology evidence="1">Single-pass membrane protein</topology>
    </subcellularLocation>
</comment>
<feature type="compositionally biased region" description="Basic and acidic residues" evidence="5">
    <location>
        <begin position="74"/>
        <end position="89"/>
    </location>
</feature>
<evidence type="ECO:0008006" key="9">
    <source>
        <dbReference type="Google" id="ProtNLM"/>
    </source>
</evidence>
<dbReference type="Pfam" id="PF13103">
    <property type="entry name" value="TonB_2"/>
    <property type="match status" value="1"/>
</dbReference>
<dbReference type="AlphaFoldDB" id="A0AA48K9H6"/>
<proteinExistence type="predicted"/>
<gene>
    <name evidence="7" type="ORF">METEAL_26650</name>
</gene>
<feature type="transmembrane region" description="Helical" evidence="6">
    <location>
        <begin position="20"/>
        <end position="40"/>
    </location>
</feature>
<sequence length="270" mass="28174">MSQELYAYLRERALLGRQGLTLGIAVSVVFHAVALGAILFTPKGSDAPEETKVTWVRLPASGVEGVAGGEGPMEEGKQGERQRRVEEVAPKVSEPTGHVASPNAFGTKATKPLQGTSTNPNSMGKAPVASKGKNPSPNPAIGAAGSGGGGGIGAATGIPGLKATNGVAGGTGLIGELDGNFPFMWYLQQVQSRITGNWNRVTSSPGRVQIYFRIRRDGGIDGARIEIPSGNANMDQSALMAVRRSDPLARLPDGFEGSSLGVRFWFTYLN</sequence>
<dbReference type="RefSeq" id="WP_316412162.1">
    <property type="nucleotide sequence ID" value="NZ_AP027080.1"/>
</dbReference>
<evidence type="ECO:0000256" key="5">
    <source>
        <dbReference type="SAM" id="MobiDB-lite"/>
    </source>
</evidence>
<evidence type="ECO:0000313" key="7">
    <source>
        <dbReference type="EMBL" id="BDU73491.1"/>
    </source>
</evidence>
<organism evidence="7 8">
    <name type="scientific">Mesoterricola silvestris</name>
    <dbReference type="NCBI Taxonomy" id="2927979"/>
    <lineage>
        <taxon>Bacteria</taxon>
        <taxon>Pseudomonadati</taxon>
        <taxon>Acidobacteriota</taxon>
        <taxon>Holophagae</taxon>
        <taxon>Holophagales</taxon>
        <taxon>Holophagaceae</taxon>
        <taxon>Mesoterricola</taxon>
    </lineage>
</organism>
<evidence type="ECO:0000313" key="8">
    <source>
        <dbReference type="Proteomes" id="UP001238179"/>
    </source>
</evidence>
<dbReference type="EMBL" id="AP027080">
    <property type="protein sequence ID" value="BDU73491.1"/>
    <property type="molecule type" value="Genomic_DNA"/>
</dbReference>
<dbReference type="GO" id="GO:0016020">
    <property type="term" value="C:membrane"/>
    <property type="evidence" value="ECO:0007669"/>
    <property type="project" value="UniProtKB-SubCell"/>
</dbReference>
<evidence type="ECO:0000256" key="4">
    <source>
        <dbReference type="ARBA" id="ARBA00023136"/>
    </source>
</evidence>
<keyword evidence="8" id="KW-1185">Reference proteome</keyword>
<feature type="compositionally biased region" description="Polar residues" evidence="5">
    <location>
        <begin position="113"/>
        <end position="122"/>
    </location>
</feature>
<dbReference type="KEGG" id="msil:METEAL_26650"/>
<dbReference type="NCBIfam" id="TIGR01352">
    <property type="entry name" value="tonB_Cterm"/>
    <property type="match status" value="1"/>
</dbReference>
<protein>
    <recommendedName>
        <fullName evidence="9">TonB family protein</fullName>
    </recommendedName>
</protein>
<evidence type="ECO:0000256" key="1">
    <source>
        <dbReference type="ARBA" id="ARBA00004167"/>
    </source>
</evidence>
<dbReference type="Proteomes" id="UP001238179">
    <property type="component" value="Chromosome"/>
</dbReference>
<evidence type="ECO:0000256" key="3">
    <source>
        <dbReference type="ARBA" id="ARBA00022989"/>
    </source>
</evidence>
<evidence type="ECO:0000256" key="2">
    <source>
        <dbReference type="ARBA" id="ARBA00022692"/>
    </source>
</evidence>
<reference evidence="8" key="1">
    <citation type="journal article" date="2023" name="Int. J. Syst. Evol. Microbiol.">
        <title>Mesoterricola silvestris gen. nov., sp. nov., Mesoterricola sediminis sp. nov., Geothrix oryzae sp. nov., Geothrix edaphica sp. nov., Geothrix rubra sp. nov., and Geothrix limicola sp. nov., six novel members of Acidobacteriota isolated from soils.</title>
        <authorList>
            <person name="Itoh H."/>
            <person name="Sugisawa Y."/>
            <person name="Mise K."/>
            <person name="Xu Z."/>
            <person name="Kuniyasu M."/>
            <person name="Ushijima N."/>
            <person name="Kawano K."/>
            <person name="Kobayashi E."/>
            <person name="Shiratori Y."/>
            <person name="Masuda Y."/>
            <person name="Senoo K."/>
        </authorList>
    </citation>
    <scope>NUCLEOTIDE SEQUENCE [LARGE SCALE GENOMIC DNA]</scope>
    <source>
        <strain evidence="8">W79</strain>
    </source>
</reference>
<accession>A0AA48K9H6</accession>
<feature type="region of interest" description="Disordered" evidence="5">
    <location>
        <begin position="63"/>
        <end position="144"/>
    </location>
</feature>
<keyword evidence="4 6" id="KW-0472">Membrane</keyword>
<name>A0AA48K9H6_9BACT</name>
<dbReference type="Gene3D" id="3.30.1150.10">
    <property type="match status" value="1"/>
</dbReference>
<keyword evidence="2 6" id="KW-0812">Transmembrane</keyword>
<keyword evidence="3 6" id="KW-1133">Transmembrane helix</keyword>